<feature type="compositionally biased region" description="Polar residues" evidence="1">
    <location>
        <begin position="110"/>
        <end position="141"/>
    </location>
</feature>
<gene>
    <name evidence="4" type="ORF">F0P94_04340</name>
</gene>
<keyword evidence="5" id="KW-1185">Reference proteome</keyword>
<dbReference type="AlphaFoldDB" id="A0A5N1J1K1"/>
<accession>A0A5N1J1K1</accession>
<organism evidence="4 5">
    <name type="scientific">Adhaeribacter soli</name>
    <dbReference type="NCBI Taxonomy" id="2607655"/>
    <lineage>
        <taxon>Bacteria</taxon>
        <taxon>Pseudomonadati</taxon>
        <taxon>Bacteroidota</taxon>
        <taxon>Cytophagia</taxon>
        <taxon>Cytophagales</taxon>
        <taxon>Hymenobacteraceae</taxon>
        <taxon>Adhaeribacter</taxon>
    </lineage>
</organism>
<feature type="region of interest" description="Disordered" evidence="1">
    <location>
        <begin position="110"/>
        <end position="222"/>
    </location>
</feature>
<protein>
    <submittedName>
        <fullName evidence="4">DUF4974 domain-containing protein</fullName>
    </submittedName>
</protein>
<keyword evidence="2" id="KW-0732">Signal</keyword>
<dbReference type="Proteomes" id="UP000326570">
    <property type="component" value="Unassembled WGS sequence"/>
</dbReference>
<feature type="signal peptide" evidence="2">
    <location>
        <begin position="1"/>
        <end position="23"/>
    </location>
</feature>
<feature type="chain" id="PRO_5024962321" evidence="2">
    <location>
        <begin position="24"/>
        <end position="611"/>
    </location>
</feature>
<evidence type="ECO:0000256" key="1">
    <source>
        <dbReference type="SAM" id="MobiDB-lite"/>
    </source>
</evidence>
<dbReference type="Pfam" id="PF16344">
    <property type="entry name" value="FecR_C"/>
    <property type="match status" value="1"/>
</dbReference>
<dbReference type="Gene3D" id="3.55.50.30">
    <property type="match status" value="1"/>
</dbReference>
<sequence length="611" mass="66537">MRTIRFFITGVLCLIFSMQTLLAQNLNTKVSLQVKDATLPQVLQQIQKKYGYRFSYLNNELPAKTRFSAEVKDKPLSEVLDVLLEKTDMGYKQVNGQIIIKKGFPKNKPKATTFQKLPTSITENKASQTAKTVTHPQPENQATAKETTAKETLAKETSAKETSVKETSATTTNSGTVNTATPETQPEQAAEKATELEVKSAVPAGENVSETSAANPAEEKKETILDKLRATRLNNEVRASNSDSILYTDTHLGIIFPISTNGTAANRYVNRTSVHLLAGTSAALEGVEFAGFGNLEQGYVKGVQFSGFFNVVKHRADLRELAATRNEGYAVQGGQFGSFINFAGGNIKGGQFAGYMNVTEGHINGGQFAGFLNIAKNVNGAQGAGYMNLAKNVDGAQLAGFLNIADTVSGVQAAGFLNIARCAKGTQIAFINIADSAAGVPIGVFNFVNKGGYKRAEFYAADDFDANFTFKIGVPKFHTLLALGAELNDKHRWGYGFGFGSEWAMSKRLKLNTDILSYYVVEESYKNIPDGLYEDYELNLLNKFRLLGTIQLAKRFAIFGGPTYNVSVSRYQEKGSENVGSTLANNTFYNHTSKNGTNVKMWIGFNAGLRF</sequence>
<feature type="compositionally biased region" description="Basic and acidic residues" evidence="1">
    <location>
        <begin position="147"/>
        <end position="164"/>
    </location>
</feature>
<evidence type="ECO:0000259" key="3">
    <source>
        <dbReference type="Pfam" id="PF16344"/>
    </source>
</evidence>
<proteinExistence type="predicted"/>
<reference evidence="4 5" key="1">
    <citation type="submission" date="2019-09" db="EMBL/GenBank/DDBJ databases">
        <title>Genome sequence of Adhaeribacter sp. M2.</title>
        <authorList>
            <person name="Srinivasan S."/>
        </authorList>
    </citation>
    <scope>NUCLEOTIDE SEQUENCE [LARGE SCALE GENOMIC DNA]</scope>
    <source>
        <strain evidence="4 5">M2</strain>
    </source>
</reference>
<comment type="caution">
    <text evidence="4">The sequence shown here is derived from an EMBL/GenBank/DDBJ whole genome shotgun (WGS) entry which is preliminary data.</text>
</comment>
<feature type="compositionally biased region" description="Low complexity" evidence="1">
    <location>
        <begin position="167"/>
        <end position="181"/>
    </location>
</feature>
<name>A0A5N1J1K1_9BACT</name>
<feature type="compositionally biased region" description="Basic and acidic residues" evidence="1">
    <location>
        <begin position="189"/>
        <end position="198"/>
    </location>
</feature>
<dbReference type="EMBL" id="VTWT01000002">
    <property type="protein sequence ID" value="KAA9340663.1"/>
    <property type="molecule type" value="Genomic_DNA"/>
</dbReference>
<feature type="domain" description="Protein FecR C-terminal" evidence="3">
    <location>
        <begin position="34"/>
        <end position="100"/>
    </location>
</feature>
<dbReference type="RefSeq" id="WP_150902590.1">
    <property type="nucleotide sequence ID" value="NZ_VTWT01000002.1"/>
</dbReference>
<evidence type="ECO:0000313" key="5">
    <source>
        <dbReference type="Proteomes" id="UP000326570"/>
    </source>
</evidence>
<evidence type="ECO:0000313" key="4">
    <source>
        <dbReference type="EMBL" id="KAA9340663.1"/>
    </source>
</evidence>
<evidence type="ECO:0000256" key="2">
    <source>
        <dbReference type="SAM" id="SignalP"/>
    </source>
</evidence>
<dbReference type="InterPro" id="IPR032508">
    <property type="entry name" value="FecR_C"/>
</dbReference>